<feature type="domain" description="Glycosyl transferase family 28 C-terminal" evidence="2">
    <location>
        <begin position="181"/>
        <end position="295"/>
    </location>
</feature>
<evidence type="ECO:0000259" key="2">
    <source>
        <dbReference type="Pfam" id="PF04101"/>
    </source>
</evidence>
<evidence type="ECO:0000313" key="3">
    <source>
        <dbReference type="EMBL" id="MEB3751053.1"/>
    </source>
</evidence>
<dbReference type="Proteomes" id="UP000029267">
    <property type="component" value="Unassembled WGS sequence"/>
</dbReference>
<keyword evidence="1" id="KW-0472">Membrane</keyword>
<dbReference type="SUPFAM" id="SSF53756">
    <property type="entry name" value="UDP-Glycosyltransferase/glycogen phosphorylase"/>
    <property type="match status" value="1"/>
</dbReference>
<name>A0ABU6BI57_9BACL</name>
<proteinExistence type="predicted"/>
<sequence>MNILFRVDSSFVIGTGHVMRCLTLARMLKEAGCAVYFAMRVGVGDFCDEVESRGFPVFRLTYDGPLSQEMDAQWTIDVVRGFPQPIDWCIVDHYELDRRWEENVKAYVRRVMVIDDLANRPHECDILLDQNYYRQAQQRYHGLVPSSCRLFLGPKYLLLRPEFEEARQSAPIRNGQVRRLLLFFGGSDPTNETEKVLQALRDLHFTPVKVDVVVGKANPKRSKIEEMCLEMNINYHCQINDLAELMAQADLSCGAGGVTMWERCFLGLPSIVTIVAENQRQSVKDTAEYGAVWNLGWYRDVKVMDYADILNRAISSPDELAYMSEKALELLGNKVKYMVHPVVQAILEGSHLE</sequence>
<dbReference type="PANTHER" id="PTHR21015:SF22">
    <property type="entry name" value="GLYCOSYLTRANSFERASE"/>
    <property type="match status" value="1"/>
</dbReference>
<dbReference type="Gene3D" id="3.40.50.2000">
    <property type="entry name" value="Glycogen Phosphorylase B"/>
    <property type="match status" value="1"/>
</dbReference>
<dbReference type="Pfam" id="PF04101">
    <property type="entry name" value="Glyco_tran_28_C"/>
    <property type="match status" value="1"/>
</dbReference>
<keyword evidence="4" id="KW-1185">Reference proteome</keyword>
<accession>A0ABU6BI57</accession>
<gene>
    <name evidence="3" type="ORF">EP10_001894</name>
</gene>
<dbReference type="PANTHER" id="PTHR21015">
    <property type="entry name" value="UDP-N-ACETYLGLUCOSAMINE--N-ACETYLMURAMYL-(PENTAPEPTIDE) PYROPHOSPHORYL-UNDECAPRENOL N-ACETYLGLUCOSAMINE TRANSFERASE 1"/>
    <property type="match status" value="1"/>
</dbReference>
<organism evidence="3 4">
    <name type="scientific">Geobacillus icigianus</name>
    <dbReference type="NCBI Taxonomy" id="1430331"/>
    <lineage>
        <taxon>Bacteria</taxon>
        <taxon>Bacillati</taxon>
        <taxon>Bacillota</taxon>
        <taxon>Bacilli</taxon>
        <taxon>Bacillales</taxon>
        <taxon>Anoxybacillaceae</taxon>
        <taxon>Geobacillus</taxon>
    </lineage>
</organism>
<comment type="caution">
    <text evidence="3">The sequence shown here is derived from an EMBL/GenBank/DDBJ whole genome shotgun (WGS) entry which is preliminary data.</text>
</comment>
<evidence type="ECO:0000256" key="1">
    <source>
        <dbReference type="ARBA" id="ARBA00023136"/>
    </source>
</evidence>
<reference evidence="3 4" key="1">
    <citation type="journal article" date="2014" name="Genome Announc.">
        <title>Draft Genome Sequence of Geobacillus icigianus Strain G1w1T Isolated from Hot Springs in the Valley of Geysers, Kamchatka (Russian Federation).</title>
        <authorList>
            <person name="Bryanskaya A.V."/>
            <person name="Rozanov A.S."/>
            <person name="Logacheva M.D."/>
            <person name="Kotenko A.V."/>
            <person name="Peltek S.E."/>
        </authorList>
    </citation>
    <scope>NUCLEOTIDE SEQUENCE [LARGE SCALE GENOMIC DNA]</scope>
    <source>
        <strain evidence="3 4">G1w1</strain>
    </source>
</reference>
<dbReference type="InterPro" id="IPR020023">
    <property type="entry name" value="PseG"/>
</dbReference>
<dbReference type="Gene3D" id="3.40.50.11190">
    <property type="match status" value="1"/>
</dbReference>
<dbReference type="NCBIfam" id="TIGR03590">
    <property type="entry name" value="PseG"/>
    <property type="match status" value="1"/>
</dbReference>
<dbReference type="RefSeq" id="WP_033022878.1">
    <property type="nucleotide sequence ID" value="NZ_JPYA02000002.1"/>
</dbReference>
<dbReference type="InterPro" id="IPR007235">
    <property type="entry name" value="Glyco_trans_28_C"/>
</dbReference>
<evidence type="ECO:0000313" key="4">
    <source>
        <dbReference type="Proteomes" id="UP000029267"/>
    </source>
</evidence>
<protein>
    <recommendedName>
        <fullName evidence="2">Glycosyl transferase family 28 C-terminal domain-containing protein</fullName>
    </recommendedName>
</protein>
<dbReference type="EMBL" id="JPYA02000002">
    <property type="protein sequence ID" value="MEB3751053.1"/>
    <property type="molecule type" value="Genomic_DNA"/>
</dbReference>